<sequence>MYTGQALCYCTRVAPSAEYFSSLRSTLITASFSDNPDRPAPALDGAQLRKHNLESSQGCREGLCSSVQRVRVRQRLALGMRV</sequence>
<keyword evidence="2" id="KW-1185">Reference proteome</keyword>
<dbReference type="Proteomes" id="UP001066276">
    <property type="component" value="Chromosome 9"/>
</dbReference>
<gene>
    <name evidence="1" type="ORF">NDU88_007934</name>
</gene>
<name>A0AAV7N7B2_PLEWA</name>
<accession>A0AAV7N7B2</accession>
<evidence type="ECO:0000313" key="1">
    <source>
        <dbReference type="EMBL" id="KAJ1110584.1"/>
    </source>
</evidence>
<evidence type="ECO:0000313" key="2">
    <source>
        <dbReference type="Proteomes" id="UP001066276"/>
    </source>
</evidence>
<comment type="caution">
    <text evidence="1">The sequence shown here is derived from an EMBL/GenBank/DDBJ whole genome shotgun (WGS) entry which is preliminary data.</text>
</comment>
<dbReference type="EMBL" id="JANPWB010000013">
    <property type="protein sequence ID" value="KAJ1110584.1"/>
    <property type="molecule type" value="Genomic_DNA"/>
</dbReference>
<organism evidence="1 2">
    <name type="scientific">Pleurodeles waltl</name>
    <name type="common">Iberian ribbed newt</name>
    <dbReference type="NCBI Taxonomy" id="8319"/>
    <lineage>
        <taxon>Eukaryota</taxon>
        <taxon>Metazoa</taxon>
        <taxon>Chordata</taxon>
        <taxon>Craniata</taxon>
        <taxon>Vertebrata</taxon>
        <taxon>Euteleostomi</taxon>
        <taxon>Amphibia</taxon>
        <taxon>Batrachia</taxon>
        <taxon>Caudata</taxon>
        <taxon>Salamandroidea</taxon>
        <taxon>Salamandridae</taxon>
        <taxon>Pleurodelinae</taxon>
        <taxon>Pleurodeles</taxon>
    </lineage>
</organism>
<reference evidence="1" key="1">
    <citation type="journal article" date="2022" name="bioRxiv">
        <title>Sequencing and chromosome-scale assembly of the giantPleurodeles waltlgenome.</title>
        <authorList>
            <person name="Brown T."/>
            <person name="Elewa A."/>
            <person name="Iarovenko S."/>
            <person name="Subramanian E."/>
            <person name="Araus A.J."/>
            <person name="Petzold A."/>
            <person name="Susuki M."/>
            <person name="Suzuki K.-i.T."/>
            <person name="Hayashi T."/>
            <person name="Toyoda A."/>
            <person name="Oliveira C."/>
            <person name="Osipova E."/>
            <person name="Leigh N.D."/>
            <person name="Simon A."/>
            <person name="Yun M.H."/>
        </authorList>
    </citation>
    <scope>NUCLEOTIDE SEQUENCE</scope>
    <source>
        <strain evidence="1">20211129_DDA</strain>
        <tissue evidence="1">Liver</tissue>
    </source>
</reference>
<proteinExistence type="predicted"/>
<dbReference type="AlphaFoldDB" id="A0AAV7N7B2"/>
<protein>
    <submittedName>
        <fullName evidence="1">Uncharacterized protein</fullName>
    </submittedName>
</protein>